<name>B1Y7Q2_LEPCP</name>
<keyword evidence="4" id="KW-1185">Reference proteome</keyword>
<dbReference type="AlphaFoldDB" id="B1Y7Q2"/>
<dbReference type="Pfam" id="PF11795">
    <property type="entry name" value="DUF3322"/>
    <property type="match status" value="1"/>
</dbReference>
<dbReference type="KEGG" id="lch:Lcho_0225"/>
<sequence>MSDWSLPADLRAQVQRRWDKGELLAERVAPTQLFPLRLTLRVPSSSDLSERFDAVRRWVADLQQGSRAGYRLVLREVRHRVIGQNSLPAEAWVDTLDDALQVIGKAREARVFQSVLAATRERQPALLPWLQRQPLRALSLAEVWPQLLDLVAWLQAHPRPGVYLRQVDLPGIHSKFIEAQRGVLAELFDLALPPDAIDATAGGAAQFARRYGFRDKPLRVRLRFLDPRHAAWVSGTDADYTLTQQAFARLDPPAVRRVFVTENEINFLAFPPVADGLVVFGAGYGFEAMSQAGWLHRRALHYWGDIDTHGFAILDQLRAHFPQARALLMDHDTLLAHEAQWVDEPQPTQRDLPHLDDAERWLYDDLRWRRLRDAPVRLEQERIGFGRVEQVLAALSCGGVPSGA</sequence>
<evidence type="ECO:0008006" key="5">
    <source>
        <dbReference type="Google" id="ProtNLM"/>
    </source>
</evidence>
<accession>B1Y7Q2</accession>
<dbReference type="RefSeq" id="WP_012345262.1">
    <property type="nucleotide sequence ID" value="NC_010524.1"/>
</dbReference>
<evidence type="ECO:0000259" key="1">
    <source>
        <dbReference type="Pfam" id="PF09983"/>
    </source>
</evidence>
<feature type="domain" description="DUF3322" evidence="2">
    <location>
        <begin position="7"/>
        <end position="189"/>
    </location>
</feature>
<dbReference type="HOGENOM" id="CLU_054007_1_0_4"/>
<dbReference type="OrthoDB" id="322908at2"/>
<gene>
    <name evidence="3" type="ordered locus">Lcho_0225</name>
</gene>
<evidence type="ECO:0000313" key="4">
    <source>
        <dbReference type="Proteomes" id="UP000001693"/>
    </source>
</evidence>
<evidence type="ECO:0000259" key="2">
    <source>
        <dbReference type="Pfam" id="PF11795"/>
    </source>
</evidence>
<dbReference type="STRING" id="395495.Lcho_0225"/>
<dbReference type="EMBL" id="CP001013">
    <property type="protein sequence ID" value="ACB32500.1"/>
    <property type="molecule type" value="Genomic_DNA"/>
</dbReference>
<protein>
    <recommendedName>
        <fullName evidence="5">Wadjet protein JetD C-terminal domain-containing protein</fullName>
    </recommendedName>
</protein>
<proteinExistence type="predicted"/>
<dbReference type="InterPro" id="IPR014544">
    <property type="entry name" value="UCP028408"/>
</dbReference>
<dbReference type="PIRSF" id="PIRSF028408">
    <property type="entry name" value="UCP028408"/>
    <property type="match status" value="1"/>
</dbReference>
<dbReference type="InterPro" id="IPR024534">
    <property type="entry name" value="JetD_C"/>
</dbReference>
<reference evidence="3 4" key="1">
    <citation type="submission" date="2008-03" db="EMBL/GenBank/DDBJ databases">
        <title>Complete sequence of Leptothrix cholodnii SP-6.</title>
        <authorList>
            <consortium name="US DOE Joint Genome Institute"/>
            <person name="Copeland A."/>
            <person name="Lucas S."/>
            <person name="Lapidus A."/>
            <person name="Glavina del Rio T."/>
            <person name="Dalin E."/>
            <person name="Tice H."/>
            <person name="Bruce D."/>
            <person name="Goodwin L."/>
            <person name="Pitluck S."/>
            <person name="Chertkov O."/>
            <person name="Brettin T."/>
            <person name="Detter J.C."/>
            <person name="Han C."/>
            <person name="Kuske C.R."/>
            <person name="Schmutz J."/>
            <person name="Larimer F."/>
            <person name="Land M."/>
            <person name="Hauser L."/>
            <person name="Kyrpides N."/>
            <person name="Lykidis A."/>
            <person name="Emerson D."/>
            <person name="Richardson P."/>
        </authorList>
    </citation>
    <scope>NUCLEOTIDE SEQUENCE [LARGE SCALE GENOMIC DNA]</scope>
    <source>
        <strain evidence="4">ATCC 51168 / LMG 8142 / SP-6</strain>
    </source>
</reference>
<dbReference type="Proteomes" id="UP000001693">
    <property type="component" value="Chromosome"/>
</dbReference>
<dbReference type="InterPro" id="IPR024537">
    <property type="entry name" value="DUF3322"/>
</dbReference>
<evidence type="ECO:0000313" key="3">
    <source>
        <dbReference type="EMBL" id="ACB32500.1"/>
    </source>
</evidence>
<dbReference type="eggNOG" id="COG4924">
    <property type="taxonomic scope" value="Bacteria"/>
</dbReference>
<organism evidence="3 4">
    <name type="scientific">Leptothrix cholodnii (strain ATCC 51168 / LMG 8142 / SP-6)</name>
    <name type="common">Leptothrix discophora (strain SP-6)</name>
    <dbReference type="NCBI Taxonomy" id="395495"/>
    <lineage>
        <taxon>Bacteria</taxon>
        <taxon>Pseudomonadati</taxon>
        <taxon>Pseudomonadota</taxon>
        <taxon>Betaproteobacteria</taxon>
        <taxon>Burkholderiales</taxon>
        <taxon>Sphaerotilaceae</taxon>
        <taxon>Leptothrix</taxon>
    </lineage>
</organism>
<dbReference type="Pfam" id="PF09983">
    <property type="entry name" value="JetD_C"/>
    <property type="match status" value="1"/>
</dbReference>
<feature type="domain" description="Wadjet protein JetD C-terminal" evidence="1">
    <location>
        <begin position="212"/>
        <end position="391"/>
    </location>
</feature>